<keyword evidence="3" id="KW-1185">Reference proteome</keyword>
<dbReference type="GO" id="GO:0140445">
    <property type="term" value="C:chromosome, telomeric repeat region"/>
    <property type="evidence" value="ECO:0007669"/>
    <property type="project" value="TreeGrafter"/>
</dbReference>
<dbReference type="CDD" id="cd14267">
    <property type="entry name" value="Rif1_CTD_C-II_like"/>
    <property type="match status" value="1"/>
</dbReference>
<evidence type="ECO:0000256" key="1">
    <source>
        <dbReference type="SAM" id="MobiDB-lite"/>
    </source>
</evidence>
<dbReference type="OrthoDB" id="5399929at2759"/>
<feature type="compositionally biased region" description="Low complexity" evidence="1">
    <location>
        <begin position="1027"/>
        <end position="1040"/>
    </location>
</feature>
<reference evidence="2" key="1">
    <citation type="submission" date="2021-02" db="EMBL/GenBank/DDBJ databases">
        <authorList>
            <person name="Nowell W R."/>
        </authorList>
    </citation>
    <scope>NUCLEOTIDE SEQUENCE</scope>
    <source>
        <strain evidence="2">Ploen Becks lab</strain>
    </source>
</reference>
<protein>
    <recommendedName>
        <fullName evidence="4">Telomere-associated protein RIF1</fullName>
    </recommendedName>
</protein>
<evidence type="ECO:0000313" key="2">
    <source>
        <dbReference type="EMBL" id="CAF0955839.1"/>
    </source>
</evidence>
<comment type="caution">
    <text evidence="2">The sequence shown here is derived from an EMBL/GenBank/DDBJ whole genome shotgun (WGS) entry which is preliminary data.</text>
</comment>
<dbReference type="PANTHER" id="PTHR22928">
    <property type="entry name" value="TELOMERE-ASSOCIATED PROTEIN RIF1"/>
    <property type="match status" value="1"/>
</dbReference>
<sequence length="1872" mass="215633">MSNQSNTCKRTSIMDMFSEGPSSEEINSLKEFLDLLRQEFDLKLDDSERLVKRKNLDIKLDDEYINDNVKKLFDTCLERVASNSNTNFTNRKSDLAIKILETLGSYNDQIENFDQVTPNIVKILDKAFFDKMTQLFKTTSPEFTLKIVKMIIEILGKSLHNNLSIINPLLQIMELGFKHSNNQIKSQSYDCWQNLIRNFALDRTFFLKPKKFTLVLMPLLNKCKTFKDECVCKAKCLAWMCLIENLKEQLPNYAQKVLLPFFNFCFGLNSFMVEKEIFFEGEEDNEEKSENVKKLLIAKIQSEHDFKSLIQIGSEVLVSIVFNGHVKCEELSKKLTYVGTNLNYGLNELLNDRVTWMFIMKYFFDIFMTQKLNQSNDGLIILETWKQMAKLLHLDVRIDSMVLVDDEDDAIMDSQFQSSKEPEIKKELLKEYKNYFVQNSIDYVNNYVVSTKQGENRFITQLSKLVLSNVKNEYEENYTEQVDMKVNLIKLMKKSANLILATDDDNLNTYMGNLGFLLGIMENNHDLLDLYQWIHITNKFYDYLKSIKTKTNQLNLSEEGFNLVTQCILFPFKYYKVLDILETDIKLVLSSSTNIAKIFSSIIKQNRIKLTNCDDELNINNWCLQFFTHINKQYRKSLDLSLIHDLNSYWSNLHNSLHSTQAQIQQPTSYHFENTCKILQLQTQFALNILQNVYEFDQFNESSTEPLGVFSSTKRPSQTLATDLTDLIHNEINLFYNFIKSQTNQSSLSLNDEEMDCDNKKDSNLEIIDAKHDKENKLPVQIFQTLIEQLSCLFTRIKNNSILKDLLIFFAPTIEFLTELNSLSKTSQETPKTPTPHSHINSHFKYQTEKISLQFHSTRKSSELFDTFSLQISSLIQNTLSKICSTHEFDSNLLEKLEPIFFSFLQFTTKQGLKQKILQAWNSTFGKSTVQLLKYSTRLENLFVEIKEEMIQKKTSNSLVLSLPGFKPLDLLNSNTNNTTNSTFVVQESMSEEKENTPENMKQESNSSISIAHFVFSPAAGRNSFFKQQQQQQSASASKATHTPENKQLRPRPSPRSLNHNSKRKLDLNGLIDQQPDNEFVEINKPEMKSRRSLSLRSKQPLTEHQKEVRKTKSFIPMEVQPIDVDSQMSCSIMDEDTTTQTVNEVIAEKMTDESVKAIFQFKSLKEEKNNEIVKNDDEPVLKFQSKINPTKQIEVIEVKMCEEEEPEQDGDGVKRRSIRLKQKEESSVEDEVEKLGESLLNKIESNNNTKKRSNLDILKLKNNLLKRSKKIANFKPKNAKIARKNLQKYKNLIMKNIDCDTTESKKILKTKKKMEKRQKIKDLNASLNEDEIKSDTVGNDVSVIRDISMQVEDTGDEDDDEPLSTLIEKKKQPEVVEETPVLTEEIKEVVVEAPIEIIDKQTELIKSELVSQTPKLEPVIEDEATDSSKTKKSTDDLLHKLNNTPTTSILKKKLAKMNQSETMINIDLDTPGKRRVSFCEAVQVEEIEPNFNKSIFNRSTPRVQNKAKIVLSPYFGNKNNLGNSPASVVSSPITTNSSQTSTSMILPQVETQKVTTSQSAPSTPNSKLQQQAQNNVQNSPGSASFLDFISTNRIMSQRSSMIQQQMQSKSESPVVNRQQIGLSNSLPVGTPNGTDSPKPLNRTITQMEGLNDYKICEKLKSSKLSIEIMFDKLDTSLYMQKLGSYKYFKYKNILTIGDFSSLSPSEINNLPLKVPKYENYLSLIKCFEEKCQDLLLKEDKKLVSMGSAEEEMEKLESMENMTHLDTSIECEKAKIEMEMDRMDESRCEEKEEDKMTNKVNVNEKFKLIMENMEIEFKNFNSLIANGNLSSKELFVMSRQIDQTRQKMTDLFNSSQDVIRGLIESKLKNQSS</sequence>
<feature type="region of interest" description="Disordered" evidence="1">
    <location>
        <begin position="1522"/>
        <end position="1583"/>
    </location>
</feature>
<gene>
    <name evidence="2" type="ORF">OXX778_LOCUS14189</name>
</gene>
<feature type="region of interest" description="Disordered" evidence="1">
    <location>
        <begin position="1025"/>
        <end position="1108"/>
    </location>
</feature>
<feature type="region of interest" description="Disordered" evidence="1">
    <location>
        <begin position="987"/>
        <end position="1006"/>
    </location>
</feature>
<evidence type="ECO:0008006" key="4">
    <source>
        <dbReference type="Google" id="ProtNLM"/>
    </source>
</evidence>
<evidence type="ECO:0000313" key="3">
    <source>
        <dbReference type="Proteomes" id="UP000663879"/>
    </source>
</evidence>
<dbReference type="PANTHER" id="PTHR22928:SF3">
    <property type="entry name" value="TELOMERE-ASSOCIATED PROTEIN RIF1"/>
    <property type="match status" value="1"/>
</dbReference>
<name>A0A814DHC7_9BILA</name>
<dbReference type="SUPFAM" id="SSF48371">
    <property type="entry name" value="ARM repeat"/>
    <property type="match status" value="1"/>
</dbReference>
<dbReference type="Proteomes" id="UP000663879">
    <property type="component" value="Unassembled WGS sequence"/>
</dbReference>
<proteinExistence type="predicted"/>
<dbReference type="GO" id="GO:0005634">
    <property type="term" value="C:nucleus"/>
    <property type="evidence" value="ECO:0007669"/>
    <property type="project" value="TreeGrafter"/>
</dbReference>
<dbReference type="GO" id="GO:0000723">
    <property type="term" value="P:telomere maintenance"/>
    <property type="evidence" value="ECO:0007669"/>
    <property type="project" value="TreeGrafter"/>
</dbReference>
<organism evidence="2 3">
    <name type="scientific">Brachionus calyciflorus</name>
    <dbReference type="NCBI Taxonomy" id="104777"/>
    <lineage>
        <taxon>Eukaryota</taxon>
        <taxon>Metazoa</taxon>
        <taxon>Spiralia</taxon>
        <taxon>Gnathifera</taxon>
        <taxon>Rotifera</taxon>
        <taxon>Eurotatoria</taxon>
        <taxon>Monogononta</taxon>
        <taxon>Pseudotrocha</taxon>
        <taxon>Ploima</taxon>
        <taxon>Brachionidae</taxon>
        <taxon>Brachionus</taxon>
    </lineage>
</organism>
<dbReference type="EMBL" id="CAJNOC010002870">
    <property type="protein sequence ID" value="CAF0955839.1"/>
    <property type="molecule type" value="Genomic_DNA"/>
</dbReference>
<accession>A0A814DHC7</accession>
<dbReference type="InterPro" id="IPR016024">
    <property type="entry name" value="ARM-type_fold"/>
</dbReference>